<comment type="caution">
    <text evidence="4">The sequence shown here is derived from an EMBL/GenBank/DDBJ whole genome shotgun (WGS) entry which is preliminary data.</text>
</comment>
<dbReference type="SUPFAM" id="SSF57850">
    <property type="entry name" value="RING/U-box"/>
    <property type="match status" value="1"/>
</dbReference>
<feature type="region of interest" description="Disordered" evidence="2">
    <location>
        <begin position="1"/>
        <end position="106"/>
    </location>
</feature>
<dbReference type="PANTHER" id="PTHR47820:SF3">
    <property type="entry name" value="OS07G0499800 PROTEIN"/>
    <property type="match status" value="1"/>
</dbReference>
<gene>
    <name evidence="4" type="ORF">LVIROSA_LOCUS23061</name>
</gene>
<feature type="compositionally biased region" description="Basic and acidic residues" evidence="2">
    <location>
        <begin position="119"/>
        <end position="146"/>
    </location>
</feature>
<evidence type="ECO:0000259" key="3">
    <source>
        <dbReference type="PROSITE" id="PS50089"/>
    </source>
</evidence>
<accession>A0AAU9NFV3</accession>
<keyword evidence="1" id="KW-0863">Zinc-finger</keyword>
<dbReference type="PROSITE" id="PS50089">
    <property type="entry name" value="ZF_RING_2"/>
    <property type="match status" value="1"/>
</dbReference>
<dbReference type="Pfam" id="PF13920">
    <property type="entry name" value="zf-C3HC4_3"/>
    <property type="match status" value="1"/>
</dbReference>
<evidence type="ECO:0000256" key="2">
    <source>
        <dbReference type="SAM" id="MobiDB-lite"/>
    </source>
</evidence>
<feature type="region of interest" description="Disordered" evidence="2">
    <location>
        <begin position="191"/>
        <end position="220"/>
    </location>
</feature>
<feature type="compositionally biased region" description="Low complexity" evidence="2">
    <location>
        <begin position="147"/>
        <end position="171"/>
    </location>
</feature>
<feature type="compositionally biased region" description="Low complexity" evidence="2">
    <location>
        <begin position="262"/>
        <end position="271"/>
    </location>
</feature>
<dbReference type="GO" id="GO:0008270">
    <property type="term" value="F:zinc ion binding"/>
    <property type="evidence" value="ECO:0007669"/>
    <property type="project" value="UniProtKB-KW"/>
</dbReference>
<dbReference type="CDD" id="cd16647">
    <property type="entry name" value="mRING-HC-C3HC5_NEU1"/>
    <property type="match status" value="1"/>
</dbReference>
<dbReference type="PANTHER" id="PTHR47820">
    <property type="entry name" value="BNAC05G24000D PROTEIN"/>
    <property type="match status" value="1"/>
</dbReference>
<feature type="region of interest" description="Disordered" evidence="2">
    <location>
        <begin position="119"/>
        <end position="178"/>
    </location>
</feature>
<dbReference type="InterPro" id="IPR001841">
    <property type="entry name" value="Znf_RING"/>
</dbReference>
<feature type="region of interest" description="Disordered" evidence="2">
    <location>
        <begin position="232"/>
        <end position="306"/>
    </location>
</feature>
<dbReference type="Gene3D" id="3.30.40.10">
    <property type="entry name" value="Zinc/RING finger domain, C3HC4 (zinc finger)"/>
    <property type="match status" value="1"/>
</dbReference>
<proteinExistence type="predicted"/>
<feature type="compositionally biased region" description="Basic and acidic residues" evidence="2">
    <location>
        <begin position="294"/>
        <end position="306"/>
    </location>
</feature>
<feature type="compositionally biased region" description="Polar residues" evidence="2">
    <location>
        <begin position="208"/>
        <end position="220"/>
    </location>
</feature>
<keyword evidence="5" id="KW-1185">Reference proteome</keyword>
<feature type="compositionally biased region" description="Low complexity" evidence="2">
    <location>
        <begin position="758"/>
        <end position="786"/>
    </location>
</feature>
<feature type="compositionally biased region" description="Basic and acidic residues" evidence="2">
    <location>
        <begin position="196"/>
        <end position="207"/>
    </location>
</feature>
<evidence type="ECO:0000256" key="1">
    <source>
        <dbReference type="PROSITE-ProRule" id="PRU00175"/>
    </source>
</evidence>
<feature type="compositionally biased region" description="Polar residues" evidence="2">
    <location>
        <begin position="50"/>
        <end position="60"/>
    </location>
</feature>
<dbReference type="AlphaFoldDB" id="A0AAU9NFV3"/>
<dbReference type="Proteomes" id="UP001157418">
    <property type="component" value="Unassembled WGS sequence"/>
</dbReference>
<reference evidence="4 5" key="1">
    <citation type="submission" date="2022-01" db="EMBL/GenBank/DDBJ databases">
        <authorList>
            <person name="Xiong W."/>
            <person name="Schranz E."/>
        </authorList>
    </citation>
    <scope>NUCLEOTIDE SEQUENCE [LARGE SCALE GENOMIC DNA]</scope>
</reference>
<evidence type="ECO:0000313" key="4">
    <source>
        <dbReference type="EMBL" id="CAH1436699.1"/>
    </source>
</evidence>
<feature type="compositionally biased region" description="Polar residues" evidence="2">
    <location>
        <begin position="244"/>
        <end position="257"/>
    </location>
</feature>
<feature type="compositionally biased region" description="Polar residues" evidence="2">
    <location>
        <begin position="88"/>
        <end position="103"/>
    </location>
</feature>
<sequence length="918" mass="104553">MASMQIEVASSSSPFNYSRRDHNHSTNITGYMTQCIRKNKAHDEDKDSSWLPSKNSNTDDSWLPAHVTSKSYASHHPKGNNDVDDSWLPTNNDTKGKGRTNTSAEKDIDYSWLPSTFIDKKEKKQKNDNVKEKNKNKNDSKTRNNEKNNTSKINKNSNVNTNTNPNTNTDTETQKKSKNNHWALAREVVFSSDQHVQNDDQQHDSSKSKYTMESPSSVGVSTLLRRWSALAEEKNSNSNDNDNLSPASNRSNVGSTCKESKSSTQSPPSTTKDSDWESDNTSRSRRLSCPLPSRDIKESNTSAAKKEKIRVGDIIKKLSKEEEMAASQAGGNGNESLPRIRTSLDNQQIEELKGFKGVKVSRIRGRQAFDNFLMLTENNKDRELKWLLERKTVSKFSQRGRLKAMLRFKSLRLDAEPKPKLEAKRHRRSVSKTLDSNNRVAIMDLRERFDSGSEKGEAKSRKHRKSVLMNIQNEEQYSTPTAGKEVYVTPKTKAKITSFNISNKKQEPCPKPEPMTPNLSTPYTTNSCKYMVQKADANSSSNSTRKTRYKDDNKYDFQEDEGQFMSAKTSYTSIEDRGNSDSEETIYTAKKTENFEDWMTSEYSQTRSDLDENDSYDMQLFQTNYDWISDISRPKSEWEDMRKARYQEMLERSSGKADIQRLLERKTVSNFLSSSLRDLIDHVMMNRIQQSHVQVGKKVMVTAKGMSRKEEVEQEYGSVVDEDGDYRSRTRQFSEYSEYVDRTPYSERLWRPNDGAYSSETTTTTTTTSPSLERSLSSNRSQNNSTPQSSPAVIHPSVEMELIYDLRGHMEQLHQEIMELRRSIKGCVNMQVKMQLSLKKNVAVAAATHSVQKKERKPPGIGKTCSICGVMQVDSLLYRCGHMCTCFGCAVELQRISGECPVCEAPIVDVVMAFVHEN</sequence>
<name>A0AAU9NFV3_9ASTR</name>
<dbReference type="InterPro" id="IPR013083">
    <property type="entry name" value="Znf_RING/FYVE/PHD"/>
</dbReference>
<feature type="domain" description="RING-type" evidence="3">
    <location>
        <begin position="865"/>
        <end position="904"/>
    </location>
</feature>
<keyword evidence="1" id="KW-0479">Metal-binding</keyword>
<evidence type="ECO:0000313" key="5">
    <source>
        <dbReference type="Proteomes" id="UP001157418"/>
    </source>
</evidence>
<feature type="region of interest" description="Disordered" evidence="2">
    <location>
        <begin position="750"/>
        <end position="794"/>
    </location>
</feature>
<dbReference type="EMBL" id="CAKMRJ010004445">
    <property type="protein sequence ID" value="CAH1436699.1"/>
    <property type="molecule type" value="Genomic_DNA"/>
</dbReference>
<protein>
    <recommendedName>
        <fullName evidence="3">RING-type domain-containing protein</fullName>
    </recommendedName>
</protein>
<organism evidence="4 5">
    <name type="scientific">Lactuca virosa</name>
    <dbReference type="NCBI Taxonomy" id="75947"/>
    <lineage>
        <taxon>Eukaryota</taxon>
        <taxon>Viridiplantae</taxon>
        <taxon>Streptophyta</taxon>
        <taxon>Embryophyta</taxon>
        <taxon>Tracheophyta</taxon>
        <taxon>Spermatophyta</taxon>
        <taxon>Magnoliopsida</taxon>
        <taxon>eudicotyledons</taxon>
        <taxon>Gunneridae</taxon>
        <taxon>Pentapetalae</taxon>
        <taxon>asterids</taxon>
        <taxon>campanulids</taxon>
        <taxon>Asterales</taxon>
        <taxon>Asteraceae</taxon>
        <taxon>Cichorioideae</taxon>
        <taxon>Cichorieae</taxon>
        <taxon>Lactucinae</taxon>
        <taxon>Lactuca</taxon>
    </lineage>
</organism>
<keyword evidence="1" id="KW-0862">Zinc</keyword>